<dbReference type="Gene3D" id="3.30.70.330">
    <property type="match status" value="2"/>
</dbReference>
<dbReference type="RefSeq" id="XP_013896029.1">
    <property type="nucleotide sequence ID" value="XM_014040575.1"/>
</dbReference>
<sequence length="264" mass="27794">MPQVESLFRSYGDVVSTRLVRASRLGGATKTFAFVKLGDVQQAMAAIRALNQTPCGGLGLLEVKFADADAGDRNPELRAPPSDNVYAKNLPGSYSEDDLRALFAQYGDGAGALVRLGSVADAQRAIAALHNQRLPDSKAPLVVRFADSADHKAKKAARMGRAYNRWAASVGAGGGGGGADRGRRPSNLARYASGSVGSGSDLGEVLGGAVPGFGGGGFGVRERDSSIYIKYLPEETDKLFLYEKFAPFGAVHSVKRRRCALCVL</sequence>
<dbReference type="InterPro" id="IPR035979">
    <property type="entry name" value="RBD_domain_sf"/>
</dbReference>
<evidence type="ECO:0000256" key="2">
    <source>
        <dbReference type="ARBA" id="ARBA00022884"/>
    </source>
</evidence>
<keyword evidence="6" id="KW-1185">Reference proteome</keyword>
<gene>
    <name evidence="5" type="ORF">MNEG_10954</name>
</gene>
<evidence type="ECO:0000256" key="1">
    <source>
        <dbReference type="ARBA" id="ARBA00022737"/>
    </source>
</evidence>
<feature type="domain" description="RRM" evidence="4">
    <location>
        <begin position="1"/>
        <end position="68"/>
    </location>
</feature>
<dbReference type="OrthoDB" id="266138at2759"/>
<dbReference type="PANTHER" id="PTHR24012">
    <property type="entry name" value="RNA BINDING PROTEIN"/>
    <property type="match status" value="1"/>
</dbReference>
<dbReference type="Pfam" id="PF00076">
    <property type="entry name" value="RRM_1"/>
    <property type="match status" value="1"/>
</dbReference>
<evidence type="ECO:0000313" key="6">
    <source>
        <dbReference type="Proteomes" id="UP000054498"/>
    </source>
</evidence>
<dbReference type="SMART" id="SM00360">
    <property type="entry name" value="RRM"/>
    <property type="match status" value="1"/>
</dbReference>
<dbReference type="GeneID" id="25728168"/>
<keyword evidence="2 3" id="KW-0694">RNA-binding</keyword>
<dbReference type="GO" id="GO:0003723">
    <property type="term" value="F:RNA binding"/>
    <property type="evidence" value="ECO:0007669"/>
    <property type="project" value="UniProtKB-UniRule"/>
</dbReference>
<dbReference type="KEGG" id="mng:MNEG_10954"/>
<accession>A0A0D2M036</accession>
<name>A0A0D2M036_9CHLO</name>
<dbReference type="Proteomes" id="UP000054498">
    <property type="component" value="Unassembled WGS sequence"/>
</dbReference>
<evidence type="ECO:0000313" key="5">
    <source>
        <dbReference type="EMBL" id="KIY97009.1"/>
    </source>
</evidence>
<dbReference type="SUPFAM" id="SSF54928">
    <property type="entry name" value="RNA-binding domain, RBD"/>
    <property type="match status" value="2"/>
</dbReference>
<evidence type="ECO:0000256" key="3">
    <source>
        <dbReference type="PROSITE-ProRule" id="PRU00176"/>
    </source>
</evidence>
<keyword evidence="1" id="KW-0677">Repeat</keyword>
<organism evidence="5 6">
    <name type="scientific">Monoraphidium neglectum</name>
    <dbReference type="NCBI Taxonomy" id="145388"/>
    <lineage>
        <taxon>Eukaryota</taxon>
        <taxon>Viridiplantae</taxon>
        <taxon>Chlorophyta</taxon>
        <taxon>core chlorophytes</taxon>
        <taxon>Chlorophyceae</taxon>
        <taxon>CS clade</taxon>
        <taxon>Sphaeropleales</taxon>
        <taxon>Selenastraceae</taxon>
        <taxon>Monoraphidium</taxon>
    </lineage>
</organism>
<feature type="domain" description="RRM" evidence="4">
    <location>
        <begin position="83"/>
        <end position="148"/>
    </location>
</feature>
<dbReference type="PROSITE" id="PS50102">
    <property type="entry name" value="RRM"/>
    <property type="match status" value="2"/>
</dbReference>
<reference evidence="5 6" key="1">
    <citation type="journal article" date="2013" name="BMC Genomics">
        <title>Reconstruction of the lipid metabolism for the microalga Monoraphidium neglectum from its genome sequence reveals characteristics suitable for biofuel production.</title>
        <authorList>
            <person name="Bogen C."/>
            <person name="Al-Dilaimi A."/>
            <person name="Albersmeier A."/>
            <person name="Wichmann J."/>
            <person name="Grundmann M."/>
            <person name="Rupp O."/>
            <person name="Lauersen K.J."/>
            <person name="Blifernez-Klassen O."/>
            <person name="Kalinowski J."/>
            <person name="Goesmann A."/>
            <person name="Mussgnug J.H."/>
            <person name="Kruse O."/>
        </authorList>
    </citation>
    <scope>NUCLEOTIDE SEQUENCE [LARGE SCALE GENOMIC DNA]</scope>
    <source>
        <strain evidence="5 6">SAG 48.87</strain>
    </source>
</reference>
<proteinExistence type="predicted"/>
<dbReference type="EMBL" id="KK102746">
    <property type="protein sequence ID" value="KIY97009.1"/>
    <property type="molecule type" value="Genomic_DNA"/>
</dbReference>
<dbReference type="AlphaFoldDB" id="A0A0D2M036"/>
<evidence type="ECO:0000259" key="4">
    <source>
        <dbReference type="PROSITE" id="PS50102"/>
    </source>
</evidence>
<protein>
    <recommendedName>
        <fullName evidence="4">RRM domain-containing protein</fullName>
    </recommendedName>
</protein>
<dbReference type="STRING" id="145388.A0A0D2M036"/>
<dbReference type="InterPro" id="IPR012677">
    <property type="entry name" value="Nucleotide-bd_a/b_plait_sf"/>
</dbReference>
<dbReference type="InterPro" id="IPR000504">
    <property type="entry name" value="RRM_dom"/>
</dbReference>